<dbReference type="PANTHER" id="PTHR11054:SF0">
    <property type="entry name" value="6-PHOSPHOGLUCONOLACTONASE"/>
    <property type="match status" value="1"/>
</dbReference>
<evidence type="ECO:0000256" key="7">
    <source>
        <dbReference type="RuleBase" id="RU365095"/>
    </source>
</evidence>
<name>A0A967AXP5_9MICO</name>
<evidence type="ECO:0000256" key="6">
    <source>
        <dbReference type="ARBA" id="ARBA00020337"/>
    </source>
</evidence>
<evidence type="ECO:0000256" key="3">
    <source>
        <dbReference type="ARBA" id="ARBA00004961"/>
    </source>
</evidence>
<proteinExistence type="inferred from homology"/>
<dbReference type="EMBL" id="JAAOIV010000002">
    <property type="protein sequence ID" value="NHN54906.1"/>
    <property type="molecule type" value="Genomic_DNA"/>
</dbReference>
<dbReference type="RefSeq" id="WP_166193394.1">
    <property type="nucleotide sequence ID" value="NZ_JAAOIV010000002.1"/>
</dbReference>
<dbReference type="NCBIfam" id="TIGR01198">
    <property type="entry name" value="pgl"/>
    <property type="match status" value="1"/>
</dbReference>
<evidence type="ECO:0000256" key="5">
    <source>
        <dbReference type="ARBA" id="ARBA00013198"/>
    </source>
</evidence>
<evidence type="ECO:0000256" key="1">
    <source>
        <dbReference type="ARBA" id="ARBA00000832"/>
    </source>
</evidence>
<dbReference type="PANTHER" id="PTHR11054">
    <property type="entry name" value="6-PHOSPHOGLUCONOLACTONASE"/>
    <property type="match status" value="1"/>
</dbReference>
<dbReference type="SUPFAM" id="SSF100950">
    <property type="entry name" value="NagB/RpiA/CoA transferase-like"/>
    <property type="match status" value="1"/>
</dbReference>
<dbReference type="AlphaFoldDB" id="A0A967AXP5"/>
<keyword evidence="10" id="KW-1185">Reference proteome</keyword>
<evidence type="ECO:0000256" key="2">
    <source>
        <dbReference type="ARBA" id="ARBA00002681"/>
    </source>
</evidence>
<gene>
    <name evidence="7 9" type="primary">pgl</name>
    <name evidence="9" type="ORF">G9U51_03790</name>
</gene>
<dbReference type="Gene3D" id="3.40.50.1360">
    <property type="match status" value="1"/>
</dbReference>
<dbReference type="InterPro" id="IPR039104">
    <property type="entry name" value="6PGL"/>
</dbReference>
<comment type="similarity">
    <text evidence="4 7">Belongs to the glucosamine/galactosamine-6-phosphate isomerase family. 6-phosphogluconolactonase subfamily.</text>
</comment>
<accession>A0A967AXP5</accession>
<organism evidence="9 10">
    <name type="scientific">Metallococcus carri</name>
    <dbReference type="NCBI Taxonomy" id="1656884"/>
    <lineage>
        <taxon>Bacteria</taxon>
        <taxon>Bacillati</taxon>
        <taxon>Actinomycetota</taxon>
        <taxon>Actinomycetes</taxon>
        <taxon>Micrococcales</taxon>
        <taxon>Dermacoccaceae</taxon>
        <taxon>Metallococcus</taxon>
    </lineage>
</organism>
<reference evidence="9" key="1">
    <citation type="submission" date="2020-03" db="EMBL/GenBank/DDBJ databases">
        <title>Draft sequencing of Calidifontibacter sp. DB0510.</title>
        <authorList>
            <person name="Kim D.-U."/>
        </authorList>
    </citation>
    <scope>NUCLEOTIDE SEQUENCE</scope>
    <source>
        <strain evidence="9">DB0510</strain>
    </source>
</reference>
<comment type="function">
    <text evidence="2 7">Hydrolysis of 6-phosphogluconolactone to 6-phosphogluconate.</text>
</comment>
<dbReference type="Proteomes" id="UP000744769">
    <property type="component" value="Unassembled WGS sequence"/>
</dbReference>
<dbReference type="GO" id="GO:0017057">
    <property type="term" value="F:6-phosphogluconolactonase activity"/>
    <property type="evidence" value="ECO:0007669"/>
    <property type="project" value="UniProtKB-UniRule"/>
</dbReference>
<comment type="catalytic activity">
    <reaction evidence="1 7">
        <text>6-phospho-D-glucono-1,5-lactone + H2O = 6-phospho-D-gluconate + H(+)</text>
        <dbReference type="Rhea" id="RHEA:12556"/>
        <dbReference type="ChEBI" id="CHEBI:15377"/>
        <dbReference type="ChEBI" id="CHEBI:15378"/>
        <dbReference type="ChEBI" id="CHEBI:57955"/>
        <dbReference type="ChEBI" id="CHEBI:58759"/>
        <dbReference type="EC" id="3.1.1.31"/>
    </reaction>
</comment>
<dbReference type="CDD" id="cd01400">
    <property type="entry name" value="6PGL"/>
    <property type="match status" value="1"/>
</dbReference>
<evidence type="ECO:0000313" key="10">
    <source>
        <dbReference type="Proteomes" id="UP000744769"/>
    </source>
</evidence>
<dbReference type="GO" id="GO:0005975">
    <property type="term" value="P:carbohydrate metabolic process"/>
    <property type="evidence" value="ECO:0007669"/>
    <property type="project" value="UniProtKB-UniRule"/>
</dbReference>
<evidence type="ECO:0000259" key="8">
    <source>
        <dbReference type="Pfam" id="PF01182"/>
    </source>
</evidence>
<comment type="caution">
    <text evidence="9">The sequence shown here is derived from an EMBL/GenBank/DDBJ whole genome shotgun (WGS) entry which is preliminary data.</text>
</comment>
<feature type="domain" description="Glucosamine/galactosamine-6-phosphate isomerase" evidence="8">
    <location>
        <begin position="11"/>
        <end position="244"/>
    </location>
</feature>
<dbReference type="EC" id="3.1.1.31" evidence="5 7"/>
<dbReference type="InterPro" id="IPR005900">
    <property type="entry name" value="6-phosphogluconolactonase_DevB"/>
</dbReference>
<comment type="pathway">
    <text evidence="3 7">Carbohydrate degradation; pentose phosphate pathway; D-ribulose 5-phosphate from D-glucose 6-phosphate (oxidative stage): step 2/3.</text>
</comment>
<dbReference type="InterPro" id="IPR006148">
    <property type="entry name" value="Glc/Gal-6P_isomerase"/>
</dbReference>
<dbReference type="InterPro" id="IPR037171">
    <property type="entry name" value="NagB/RpiA_transferase-like"/>
</dbReference>
<dbReference type="GO" id="GO:0006098">
    <property type="term" value="P:pentose-phosphate shunt"/>
    <property type="evidence" value="ECO:0007669"/>
    <property type="project" value="InterPro"/>
</dbReference>
<sequence>MKDHDLQIRKDKATLAADIVDALVARIDEALQQRGEAHVVLTGGSMGEAVMQAWSARPADDADRSAVHLWWGDERWVPAGDAERNDQQAVDAGLKRLGIPDDNIHRMPAAGGSYGDDVERAAAAYASELAEFDEADTNGLEEDPAVPTFDVLMLGVGPDGHIASLFPQHKAQNCTTTTTVAVHDSPKPPPTRISLTYPAIERAREIWFTVAGADKADAVERALTTDDPWNTPASAVEGLRATVWWLDTAAAAKVPSNDAS</sequence>
<dbReference type="Pfam" id="PF01182">
    <property type="entry name" value="Glucosamine_iso"/>
    <property type="match status" value="1"/>
</dbReference>
<protein>
    <recommendedName>
        <fullName evidence="6 7">6-phosphogluconolactonase</fullName>
        <shortName evidence="7">6PGL</shortName>
        <ecNumber evidence="5 7">3.1.1.31</ecNumber>
    </recommendedName>
</protein>
<keyword evidence="7 9" id="KW-0378">Hydrolase</keyword>
<evidence type="ECO:0000313" key="9">
    <source>
        <dbReference type="EMBL" id="NHN54906.1"/>
    </source>
</evidence>
<evidence type="ECO:0000256" key="4">
    <source>
        <dbReference type="ARBA" id="ARBA00010662"/>
    </source>
</evidence>